<dbReference type="OrthoDB" id="5197638at2"/>
<feature type="transmembrane region" description="Helical" evidence="1">
    <location>
        <begin position="50"/>
        <end position="71"/>
    </location>
</feature>
<dbReference type="RefSeq" id="WP_089334643.1">
    <property type="nucleotide sequence ID" value="NZ_FZNO01000001.1"/>
</dbReference>
<organism evidence="3 4">
    <name type="scientific">Blastococcus mobilis</name>
    <dbReference type="NCBI Taxonomy" id="1938746"/>
    <lineage>
        <taxon>Bacteria</taxon>
        <taxon>Bacillati</taxon>
        <taxon>Actinomycetota</taxon>
        <taxon>Actinomycetes</taxon>
        <taxon>Geodermatophilales</taxon>
        <taxon>Geodermatophilaceae</taxon>
        <taxon>Blastococcus</taxon>
    </lineage>
</organism>
<accession>A0A238UPL2</accession>
<evidence type="ECO:0000256" key="1">
    <source>
        <dbReference type="SAM" id="Phobius"/>
    </source>
</evidence>
<dbReference type="AlphaFoldDB" id="A0A238UPL2"/>
<keyword evidence="1" id="KW-0812">Transmembrane</keyword>
<sequence length="154" mass="15568">MRPTRRVLDAGLASALAGVALVTLVPTGGGWSWAAPVSELQWYAAALGSGPAMLQLFGNLVLLAPLAALAVLRWPPLSAPGRLVAASVAAGAAVELLQWSLPLGRVVSPVDALLNAAGAVLTGLVVARLAAPEGRRARHRCPGPTGAGSSFSPW</sequence>
<feature type="transmembrane region" description="Helical" evidence="1">
    <location>
        <begin position="83"/>
        <end position="101"/>
    </location>
</feature>
<evidence type="ECO:0000313" key="3">
    <source>
        <dbReference type="EMBL" id="SNR23587.1"/>
    </source>
</evidence>
<feature type="transmembrane region" description="Helical" evidence="1">
    <location>
        <begin position="113"/>
        <end position="131"/>
    </location>
</feature>
<gene>
    <name evidence="3" type="ORF">SAMN06272737_101126</name>
</gene>
<dbReference type="Proteomes" id="UP000198403">
    <property type="component" value="Unassembled WGS sequence"/>
</dbReference>
<reference evidence="3 4" key="1">
    <citation type="submission" date="2017-06" db="EMBL/GenBank/DDBJ databases">
        <authorList>
            <person name="Kim H.J."/>
            <person name="Triplett B.A."/>
        </authorList>
    </citation>
    <scope>NUCLEOTIDE SEQUENCE [LARGE SCALE GENOMIC DNA]</scope>
    <source>
        <strain evidence="3 4">DSM 44272</strain>
    </source>
</reference>
<name>A0A238UPL2_9ACTN</name>
<keyword evidence="4" id="KW-1185">Reference proteome</keyword>
<keyword evidence="1" id="KW-0472">Membrane</keyword>
<dbReference type="InterPro" id="IPR006976">
    <property type="entry name" value="VanZ-like"/>
</dbReference>
<evidence type="ECO:0000259" key="2">
    <source>
        <dbReference type="Pfam" id="PF04892"/>
    </source>
</evidence>
<keyword evidence="1" id="KW-1133">Transmembrane helix</keyword>
<dbReference type="EMBL" id="FZNO01000001">
    <property type="protein sequence ID" value="SNR23587.1"/>
    <property type="molecule type" value="Genomic_DNA"/>
</dbReference>
<evidence type="ECO:0000313" key="4">
    <source>
        <dbReference type="Proteomes" id="UP000198403"/>
    </source>
</evidence>
<proteinExistence type="predicted"/>
<dbReference type="Pfam" id="PF04892">
    <property type="entry name" value="VanZ"/>
    <property type="match status" value="1"/>
</dbReference>
<feature type="domain" description="VanZ-like" evidence="2">
    <location>
        <begin position="42"/>
        <end position="126"/>
    </location>
</feature>
<protein>
    <submittedName>
        <fullName evidence="3">VanZ like family protein</fullName>
    </submittedName>
</protein>